<evidence type="ECO:0000256" key="1">
    <source>
        <dbReference type="SAM" id="MobiDB-lite"/>
    </source>
</evidence>
<reference evidence="2 3" key="1">
    <citation type="submission" date="2013-03" db="EMBL/GenBank/DDBJ databases">
        <title>The Genome Sequence of Cladophialophora psammophila CBS 110553.</title>
        <authorList>
            <consortium name="The Broad Institute Genomics Platform"/>
            <person name="Cuomo C."/>
            <person name="de Hoog S."/>
            <person name="Gorbushina A."/>
            <person name="Walker B."/>
            <person name="Young S.K."/>
            <person name="Zeng Q."/>
            <person name="Gargeya S."/>
            <person name="Fitzgerald M."/>
            <person name="Haas B."/>
            <person name="Abouelleil A."/>
            <person name="Allen A.W."/>
            <person name="Alvarado L."/>
            <person name="Arachchi H.M."/>
            <person name="Berlin A.M."/>
            <person name="Chapman S.B."/>
            <person name="Gainer-Dewar J."/>
            <person name="Goldberg J."/>
            <person name="Griggs A."/>
            <person name="Gujja S."/>
            <person name="Hansen M."/>
            <person name="Howarth C."/>
            <person name="Imamovic A."/>
            <person name="Ireland A."/>
            <person name="Larimer J."/>
            <person name="McCowan C."/>
            <person name="Murphy C."/>
            <person name="Pearson M."/>
            <person name="Poon T.W."/>
            <person name="Priest M."/>
            <person name="Roberts A."/>
            <person name="Saif S."/>
            <person name="Shea T."/>
            <person name="Sisk P."/>
            <person name="Sykes S."/>
            <person name="Wortman J."/>
            <person name="Nusbaum C."/>
            <person name="Birren B."/>
        </authorList>
    </citation>
    <scope>NUCLEOTIDE SEQUENCE [LARGE SCALE GENOMIC DNA]</scope>
    <source>
        <strain evidence="2 3">CBS 110553</strain>
    </source>
</reference>
<dbReference type="RefSeq" id="XP_007751723.1">
    <property type="nucleotide sequence ID" value="XM_007753533.1"/>
</dbReference>
<keyword evidence="3" id="KW-1185">Reference proteome</keyword>
<protein>
    <submittedName>
        <fullName evidence="2">Uncharacterized protein</fullName>
    </submittedName>
</protein>
<organism evidence="2 3">
    <name type="scientific">Cladophialophora psammophila CBS 110553</name>
    <dbReference type="NCBI Taxonomy" id="1182543"/>
    <lineage>
        <taxon>Eukaryota</taxon>
        <taxon>Fungi</taxon>
        <taxon>Dikarya</taxon>
        <taxon>Ascomycota</taxon>
        <taxon>Pezizomycotina</taxon>
        <taxon>Eurotiomycetes</taxon>
        <taxon>Chaetothyriomycetidae</taxon>
        <taxon>Chaetothyriales</taxon>
        <taxon>Herpotrichiellaceae</taxon>
        <taxon>Cladophialophora</taxon>
    </lineage>
</organism>
<dbReference type="HOGENOM" id="CLU_1366120_0_0_1"/>
<evidence type="ECO:0000313" key="3">
    <source>
        <dbReference type="Proteomes" id="UP000019471"/>
    </source>
</evidence>
<dbReference type="Proteomes" id="UP000019471">
    <property type="component" value="Unassembled WGS sequence"/>
</dbReference>
<gene>
    <name evidence="2" type="ORF">A1O5_12964</name>
</gene>
<dbReference type="EMBL" id="AMGX01000039">
    <property type="protein sequence ID" value="EXJ54898.1"/>
    <property type="molecule type" value="Genomic_DNA"/>
</dbReference>
<dbReference type="GeneID" id="19197650"/>
<comment type="caution">
    <text evidence="2">The sequence shown here is derived from an EMBL/GenBank/DDBJ whole genome shotgun (WGS) entry which is preliminary data.</text>
</comment>
<proteinExistence type="predicted"/>
<feature type="region of interest" description="Disordered" evidence="1">
    <location>
        <begin position="178"/>
        <end position="200"/>
    </location>
</feature>
<feature type="compositionally biased region" description="Basic and acidic residues" evidence="1">
    <location>
        <begin position="188"/>
        <end position="200"/>
    </location>
</feature>
<accession>W9VHE1</accession>
<dbReference type="AlphaFoldDB" id="W9VHE1"/>
<sequence length="200" mass="22265">MGHSKQGVDVKLGRLLVIEKDARMMVKLDEDDGALDAIIERAEVAKASDPRKVRLGEKISNLGELHGPRPLGQVEEELVQNRKHQRDLGGVHLRHQDALIGQAAVVAIRSGDVPLIIVIPPPLRHLRTPHLLVRLGLRLQCLHQALHQQQPKGLFVVQDPGPLVRALVDEIQLGARKPQRNCMSTHSSRRERAQARRGND</sequence>
<name>W9VHE1_9EURO</name>
<evidence type="ECO:0000313" key="2">
    <source>
        <dbReference type="EMBL" id="EXJ54898.1"/>
    </source>
</evidence>